<dbReference type="EMBL" id="CAFBQL010000002">
    <property type="protein sequence ID" value="CAB5054560.1"/>
    <property type="molecule type" value="Genomic_DNA"/>
</dbReference>
<keyword evidence="4 5" id="KW-0472">Membrane</keyword>
<dbReference type="AlphaFoldDB" id="A0A6J7TN75"/>
<feature type="transmembrane region" description="Helical" evidence="5">
    <location>
        <begin position="36"/>
        <end position="56"/>
    </location>
</feature>
<protein>
    <submittedName>
        <fullName evidence="11">Unannotated protein</fullName>
    </submittedName>
</protein>
<evidence type="ECO:0000256" key="4">
    <source>
        <dbReference type="ARBA" id="ARBA00023136"/>
    </source>
</evidence>
<evidence type="ECO:0000256" key="2">
    <source>
        <dbReference type="ARBA" id="ARBA00022692"/>
    </source>
</evidence>
<dbReference type="GO" id="GO:0016020">
    <property type="term" value="C:membrane"/>
    <property type="evidence" value="ECO:0007669"/>
    <property type="project" value="UniProtKB-SubCell"/>
</dbReference>
<organism evidence="11">
    <name type="scientific">freshwater metagenome</name>
    <dbReference type="NCBI Taxonomy" id="449393"/>
    <lineage>
        <taxon>unclassified sequences</taxon>
        <taxon>metagenomes</taxon>
        <taxon>ecological metagenomes</taxon>
    </lineage>
</organism>
<dbReference type="EMBL" id="CAFBLE010000002">
    <property type="protein sequence ID" value="CAB4858120.1"/>
    <property type="molecule type" value="Genomic_DNA"/>
</dbReference>
<dbReference type="Pfam" id="PF06271">
    <property type="entry name" value="RDD"/>
    <property type="match status" value="1"/>
</dbReference>
<name>A0A6J7TN75_9ZZZZ</name>
<feature type="transmembrane region" description="Helical" evidence="5">
    <location>
        <begin position="77"/>
        <end position="97"/>
    </location>
</feature>
<dbReference type="EMBL" id="CAEZZC010000004">
    <property type="protein sequence ID" value="CAB4745023.1"/>
    <property type="molecule type" value="Genomic_DNA"/>
</dbReference>
<evidence type="ECO:0000313" key="10">
    <source>
        <dbReference type="EMBL" id="CAB4912895.1"/>
    </source>
</evidence>
<evidence type="ECO:0000313" key="9">
    <source>
        <dbReference type="EMBL" id="CAB4858120.1"/>
    </source>
</evidence>
<dbReference type="EMBL" id="CAEZWT010000003">
    <property type="protein sequence ID" value="CAB4657364.1"/>
    <property type="molecule type" value="Genomic_DNA"/>
</dbReference>
<accession>A0A6J7TN75</accession>
<comment type="subcellular location">
    <subcellularLocation>
        <location evidence="1">Membrane</location>
        <topology evidence="1">Multi-pass membrane protein</topology>
    </subcellularLocation>
</comment>
<sequence length="118" mass="12984">MRRVGMRSRVSALSLDWAMSMAVAWALLPKSGGFRQFGPLLVFFLEVWVLVALQGASAGQRVLGIRVQRFTDRGAPTAYQALVRTFLLCLVVTAITFDEDGRAPHERLSGTVLAYKGN</sequence>
<evidence type="ECO:0000313" key="7">
    <source>
        <dbReference type="EMBL" id="CAB4657364.1"/>
    </source>
</evidence>
<evidence type="ECO:0000256" key="1">
    <source>
        <dbReference type="ARBA" id="ARBA00004141"/>
    </source>
</evidence>
<gene>
    <name evidence="7" type="ORF">UFOPK2289_00213</name>
    <name evidence="8" type="ORF">UFOPK2822_00447</name>
    <name evidence="9" type="ORF">UFOPK3346_00309</name>
    <name evidence="10" type="ORF">UFOPK3670_00161</name>
    <name evidence="11" type="ORF">UFOPK4308_00336</name>
</gene>
<dbReference type="EMBL" id="CAFBMV010000001">
    <property type="protein sequence ID" value="CAB4912895.1"/>
    <property type="molecule type" value="Genomic_DNA"/>
</dbReference>
<reference evidence="11" key="1">
    <citation type="submission" date="2020-05" db="EMBL/GenBank/DDBJ databases">
        <authorList>
            <person name="Chiriac C."/>
            <person name="Salcher M."/>
            <person name="Ghai R."/>
            <person name="Kavagutti S V."/>
        </authorList>
    </citation>
    <scope>NUCLEOTIDE SEQUENCE</scope>
</reference>
<evidence type="ECO:0000313" key="11">
    <source>
        <dbReference type="EMBL" id="CAB5054560.1"/>
    </source>
</evidence>
<proteinExistence type="predicted"/>
<evidence type="ECO:0000256" key="3">
    <source>
        <dbReference type="ARBA" id="ARBA00022989"/>
    </source>
</evidence>
<evidence type="ECO:0000256" key="5">
    <source>
        <dbReference type="SAM" id="Phobius"/>
    </source>
</evidence>
<keyword evidence="2 5" id="KW-0812">Transmembrane</keyword>
<dbReference type="InterPro" id="IPR010432">
    <property type="entry name" value="RDD"/>
</dbReference>
<keyword evidence="3 5" id="KW-1133">Transmembrane helix</keyword>
<evidence type="ECO:0000313" key="8">
    <source>
        <dbReference type="EMBL" id="CAB4745023.1"/>
    </source>
</evidence>
<feature type="domain" description="RDD" evidence="6">
    <location>
        <begin position="40"/>
        <end position="90"/>
    </location>
</feature>
<evidence type="ECO:0000259" key="6">
    <source>
        <dbReference type="Pfam" id="PF06271"/>
    </source>
</evidence>